<accession>A0A1S1MDH4</accession>
<dbReference type="SUPFAM" id="SSF56988">
    <property type="entry name" value="Anthrax protective antigen"/>
    <property type="match status" value="1"/>
</dbReference>
<dbReference type="Gene3D" id="3.90.182.10">
    <property type="entry name" value="Toxin - Anthrax Protective Antigen,domain 1"/>
    <property type="match status" value="1"/>
</dbReference>
<dbReference type="Pfam" id="PF16841">
    <property type="entry name" value="CBM60"/>
    <property type="match status" value="1"/>
</dbReference>
<dbReference type="CDD" id="cd02795">
    <property type="entry name" value="CBM6-CBM35-CBM36_like"/>
    <property type="match status" value="1"/>
</dbReference>
<dbReference type="Pfam" id="PF07691">
    <property type="entry name" value="PA14"/>
    <property type="match status" value="1"/>
</dbReference>
<reference evidence="2 3" key="1">
    <citation type="submission" date="2016-10" db="EMBL/GenBank/DDBJ databases">
        <title>Evaluation of Human, Veterinary and Environmental Mycobacterium chelonae Isolates by Core Genome Phylogenomic Analysis, Targeted Gene Comparison, and Anti-microbial Susceptibility Patterns: A Tale of Mistaken Identities.</title>
        <authorList>
            <person name="Fogelson S.B."/>
            <person name="Camus A.C."/>
            <person name="Lorenz W."/>
            <person name="Vasireddy R."/>
            <person name="Vasireddy S."/>
            <person name="Smith T."/>
            <person name="Brown-Elliott B.A."/>
            <person name="Wallace R.J.Jr."/>
            <person name="Hasan N.A."/>
            <person name="Reischl U."/>
            <person name="Sanchez S."/>
        </authorList>
    </citation>
    <scope>NUCLEOTIDE SEQUENCE [LARGE SCALE GENOMIC DNA]</scope>
    <source>
        <strain evidence="2 3">15518</strain>
    </source>
</reference>
<evidence type="ECO:0000259" key="1">
    <source>
        <dbReference type="PROSITE" id="PS51820"/>
    </source>
</evidence>
<dbReference type="SMART" id="SM00758">
    <property type="entry name" value="PA14"/>
    <property type="match status" value="1"/>
</dbReference>
<dbReference type="PROSITE" id="PS51820">
    <property type="entry name" value="PA14"/>
    <property type="match status" value="1"/>
</dbReference>
<evidence type="ECO:0000313" key="3">
    <source>
        <dbReference type="Proteomes" id="UP000179441"/>
    </source>
</evidence>
<evidence type="ECO:0000313" key="2">
    <source>
        <dbReference type="EMBL" id="OHU80583.1"/>
    </source>
</evidence>
<dbReference type="RefSeq" id="WP_070932341.1">
    <property type="nucleotide sequence ID" value="NZ_MLIS01000001.1"/>
</dbReference>
<dbReference type="Proteomes" id="UP000179441">
    <property type="component" value="Unassembled WGS sequence"/>
</dbReference>
<dbReference type="AlphaFoldDB" id="A0A1S1MDH4"/>
<protein>
    <recommendedName>
        <fullName evidence="1">PA14 domain-containing protein</fullName>
    </recommendedName>
</protein>
<dbReference type="EMBL" id="MLIS01000001">
    <property type="protein sequence ID" value="OHU80583.1"/>
    <property type="molecule type" value="Genomic_DNA"/>
</dbReference>
<keyword evidence="3" id="KW-1185">Reference proteome</keyword>
<feature type="domain" description="PA14" evidence="1">
    <location>
        <begin position="171"/>
        <end position="323"/>
    </location>
</feature>
<dbReference type="Gene3D" id="2.60.120.260">
    <property type="entry name" value="Galactose-binding domain-like"/>
    <property type="match status" value="1"/>
</dbReference>
<gene>
    <name evidence="2" type="ORF">BKG84_07955</name>
</gene>
<dbReference type="InterPro" id="IPR031768">
    <property type="entry name" value="CBM60_xylan-bd"/>
</dbReference>
<comment type="caution">
    <text evidence="2">The sequence shown here is derived from an EMBL/GenBank/DDBJ whole genome shotgun (WGS) entry which is preliminary data.</text>
</comment>
<dbReference type="InterPro" id="IPR037524">
    <property type="entry name" value="PA14/GLEYA"/>
</dbReference>
<name>A0A1S1MDH4_MYCCH</name>
<proteinExistence type="predicted"/>
<organism evidence="2 3">
    <name type="scientific">Mycobacteroides chelonae</name>
    <name type="common">Mycobacterium chelonae</name>
    <dbReference type="NCBI Taxonomy" id="1774"/>
    <lineage>
        <taxon>Bacteria</taxon>
        <taxon>Bacillati</taxon>
        <taxon>Actinomycetota</taxon>
        <taxon>Actinomycetes</taxon>
        <taxon>Mycobacteriales</taxon>
        <taxon>Mycobacteriaceae</taxon>
        <taxon>Mycobacteroides</taxon>
    </lineage>
</organism>
<dbReference type="InterPro" id="IPR011658">
    <property type="entry name" value="PA14_dom"/>
</dbReference>
<sequence length="585" mass="61640">MRVLRFLVVVSVLVTIGITFPSVSQADTAIEAESMSYTSGGGGAWADGSASGGTLLGLYGQNAIATNTVWLQTSSRIVIRARGQQCLGAPAMRISVDNAEVGNFTVSANGLTDYTVDLSIAEGSHSITITNSAAYSTFFCGRMLVLDKVTVVWTAPTTTTPTTTTAPSSDCVVNEYQASYYNNTALSGDPVVRQCETSVGGYFRSAAPVSGVNTSNWGAQYVGTIHFPVSGNYVFSADTGNMAVRVWLDGQLVIDKGTVSWGRNLAAKNVTAGDHAVQVAFWKSSGDSFEFFSVSQMGPGPASTNGNYFSADSFWNTPIPADAQIDSRSDGWVAMLGNQNGISLNSSTWTQPIYVAPAGTPTRAIRITNSNKYLTVPYLPSYRASPDGDSALIIVDQAKGCAYELEIFNNSSSAVASASYHAYTGTGGHTSGPAHAGGELSWLAGLIRSSEVNAGGINHALRYALPIGSPRFAYPGTRSDGTTPGGIPQGTRMRLDPSLNLDQFALTPFQRMVAIALQNYGGYNADTAGVLAVATENTMASAPFNLPLSGLPQTLIQHLQFLKPTVASTDIRLDEQADQTCAQQQ</sequence>